<sequence>MKTIIAVAFFGILTYAFADTVVYGKKVCQTDNNNGMVNIDPKRFFSGTWYLTHATQSTRVTLSTICRDFEPKLNANGKTLGVTYGYYENGGTDNRYEVSCSGTQNTTRRDIFNFDCKSNNGRGETTNFHIDGSFLATDYDSYGVIYRCVTTGTLTEDNVFLIHRQKNPSDDEVKNILKHYGLDLKKFISRQKATCSN</sequence>
<dbReference type="Gene3D" id="2.40.128.20">
    <property type="match status" value="1"/>
</dbReference>
<accession>D1MWC3</accession>
<dbReference type="InterPro" id="IPR005657">
    <property type="entry name" value="Triabi/Procalin"/>
</dbReference>
<feature type="signal peptide" evidence="7">
    <location>
        <begin position="1"/>
        <end position="18"/>
    </location>
</feature>
<keyword evidence="2" id="KW-0964">Secreted</keyword>
<keyword evidence="3" id="KW-0800">Toxin</keyword>
<evidence type="ECO:0000256" key="6">
    <source>
        <dbReference type="ARBA" id="ARBA00034121"/>
    </source>
</evidence>
<comment type="similarity">
    <text evidence="6">Belongs to the calycin superfamily. Triabin family.</text>
</comment>
<keyword evidence="5" id="KW-1199">Hemostasis impairing toxin</keyword>
<dbReference type="Pfam" id="PF03973">
    <property type="entry name" value="Triabin"/>
    <property type="match status" value="1"/>
</dbReference>
<evidence type="ECO:0000256" key="7">
    <source>
        <dbReference type="SAM" id="SignalP"/>
    </source>
</evidence>
<dbReference type="SUPFAM" id="SSF50814">
    <property type="entry name" value="Lipocalins"/>
    <property type="match status" value="1"/>
</dbReference>
<keyword evidence="4 7" id="KW-0732">Signal</keyword>
<name>D1MWC3_TRIDM</name>
<evidence type="ECO:0008006" key="9">
    <source>
        <dbReference type="Google" id="ProtNLM"/>
    </source>
</evidence>
<dbReference type="EMBL" id="AB470374">
    <property type="protein sequence ID" value="BAI50824.1"/>
    <property type="molecule type" value="mRNA"/>
</dbReference>
<evidence type="ECO:0000256" key="1">
    <source>
        <dbReference type="ARBA" id="ARBA00004613"/>
    </source>
</evidence>
<dbReference type="InterPro" id="IPR012674">
    <property type="entry name" value="Calycin"/>
</dbReference>
<comment type="subcellular location">
    <subcellularLocation>
        <location evidence="1">Secreted</location>
    </subcellularLocation>
</comment>
<evidence type="ECO:0000313" key="8">
    <source>
        <dbReference type="EMBL" id="BAI50824.1"/>
    </source>
</evidence>
<evidence type="ECO:0000256" key="2">
    <source>
        <dbReference type="ARBA" id="ARBA00022525"/>
    </source>
</evidence>
<proteinExistence type="evidence at transcript level"/>
<dbReference type="AlphaFoldDB" id="D1MWC3"/>
<feature type="chain" id="PRO_5003024332" description="Salivary lipocalin" evidence="7">
    <location>
        <begin position="19"/>
        <end position="197"/>
    </location>
</feature>
<dbReference type="GO" id="GO:0005576">
    <property type="term" value="C:extracellular region"/>
    <property type="evidence" value="ECO:0007669"/>
    <property type="project" value="UniProtKB-SubCell"/>
</dbReference>
<protein>
    <recommendedName>
        <fullName evidence="9">Salivary lipocalin</fullName>
    </recommendedName>
</protein>
<organism evidence="8">
    <name type="scientific">Triatoma dimidiata</name>
    <name type="common">Kissing bug</name>
    <name type="synonym">Meccus dimidiatus</name>
    <dbReference type="NCBI Taxonomy" id="72491"/>
    <lineage>
        <taxon>Eukaryota</taxon>
        <taxon>Metazoa</taxon>
        <taxon>Ecdysozoa</taxon>
        <taxon>Arthropoda</taxon>
        <taxon>Hexapoda</taxon>
        <taxon>Insecta</taxon>
        <taxon>Pterygota</taxon>
        <taxon>Neoptera</taxon>
        <taxon>Paraneoptera</taxon>
        <taxon>Hemiptera</taxon>
        <taxon>Heteroptera</taxon>
        <taxon>Panheteroptera</taxon>
        <taxon>Cimicomorpha</taxon>
        <taxon>Reduviidae</taxon>
        <taxon>Triatominae</taxon>
        <taxon>Triatoma</taxon>
    </lineage>
</organism>
<dbReference type="CDD" id="cd19423">
    <property type="entry name" value="lipocalin_LTBP1-like"/>
    <property type="match status" value="1"/>
</dbReference>
<dbReference type="GO" id="GO:0030682">
    <property type="term" value="P:symbiont-mediated perturbation of host defenses"/>
    <property type="evidence" value="ECO:0007669"/>
    <property type="project" value="InterPro"/>
</dbReference>
<evidence type="ECO:0000256" key="5">
    <source>
        <dbReference type="ARBA" id="ARBA00023240"/>
    </source>
</evidence>
<evidence type="ECO:0000256" key="3">
    <source>
        <dbReference type="ARBA" id="ARBA00022656"/>
    </source>
</evidence>
<reference evidence="8" key="1">
    <citation type="journal article" date="2010" name="Infect. Genet. Evol.">
        <title>A repertoire of the dominant transcripts from the salivary glands of the blood-sucking bug, Triatoma dimidiata, a vector of Chagas disease.</title>
        <authorList>
            <person name="Kato H."/>
            <person name="Jochim R.C."/>
            <person name="Gomez E.A."/>
            <person name="Sakoda R."/>
            <person name="Iwata H."/>
            <person name="Valenzuela J.G."/>
            <person name="Hashiguchi Y."/>
        </authorList>
    </citation>
    <scope>NUCLEOTIDE SEQUENCE</scope>
    <source>
        <tissue evidence="8">Salivary gland</tissue>
    </source>
</reference>
<dbReference type="GO" id="GO:0090729">
    <property type="term" value="F:toxin activity"/>
    <property type="evidence" value="ECO:0007669"/>
    <property type="project" value="UniProtKB-KW"/>
</dbReference>
<evidence type="ECO:0000256" key="4">
    <source>
        <dbReference type="ARBA" id="ARBA00022729"/>
    </source>
</evidence>